<reference evidence="1" key="2">
    <citation type="submission" date="2022-09" db="EMBL/GenBank/DDBJ databases">
        <title>Aerococcus urinae taxonomy study.</title>
        <authorList>
            <person name="Christensen J."/>
            <person name="Senneby E."/>
        </authorList>
    </citation>
    <scope>NUCLEOTIDE SEQUENCE</scope>
    <source>
        <strain evidence="1">NLD-066-U95</strain>
    </source>
</reference>
<reference evidence="2 3" key="1">
    <citation type="submission" date="2020-12" db="EMBL/GenBank/DDBJ databases">
        <title>FDA dAtabase for Regulatory Grade micrObial Sequences (FDA-ARGOS): Supporting development and validation of Infectious Disease Dx tests.</title>
        <authorList>
            <person name="Sproer C."/>
            <person name="Gronow S."/>
            <person name="Severitt S."/>
            <person name="Schroder I."/>
            <person name="Tallon L."/>
            <person name="Sadzewicz L."/>
            <person name="Zhao X."/>
            <person name="Boylan J."/>
            <person name="Ott S."/>
            <person name="Bowen H."/>
            <person name="Vavikolanu K."/>
            <person name="Mehta A."/>
            <person name="Aluvathingal J."/>
            <person name="Nadendla S."/>
            <person name="Lowell S."/>
            <person name="Myers T."/>
            <person name="Yan Y."/>
            <person name="Sichtig H."/>
        </authorList>
    </citation>
    <scope>NUCLEOTIDE SEQUENCE [LARGE SCALE GENOMIC DNA]</scope>
    <source>
        <strain evidence="2 3">FDAARGOS_911</strain>
    </source>
</reference>
<dbReference type="InterPro" id="IPR036457">
    <property type="entry name" value="PPM-type-like_dom_sf"/>
</dbReference>
<dbReference type="Proteomes" id="UP001069145">
    <property type="component" value="Unassembled WGS sequence"/>
</dbReference>
<dbReference type="EMBL" id="CP065662">
    <property type="protein sequence ID" value="QPS02152.1"/>
    <property type="molecule type" value="Genomic_DNA"/>
</dbReference>
<dbReference type="Gene3D" id="3.60.40.10">
    <property type="entry name" value="PPM-type phosphatase domain"/>
    <property type="match status" value="1"/>
</dbReference>
<evidence type="ECO:0008006" key="5">
    <source>
        <dbReference type="Google" id="ProtNLM"/>
    </source>
</evidence>
<accession>A0A0X8FFH6</accession>
<proteinExistence type="predicted"/>
<gene>
    <name evidence="2" type="ORF">I6G68_03595</name>
    <name evidence="1" type="ORF">ODY43_07805</name>
</gene>
<dbReference type="EMBL" id="JAOTML010000009">
    <property type="protein sequence ID" value="MCY3053892.1"/>
    <property type="molecule type" value="Genomic_DNA"/>
</dbReference>
<evidence type="ECO:0000313" key="2">
    <source>
        <dbReference type="EMBL" id="QPS02152.1"/>
    </source>
</evidence>
<dbReference type="SUPFAM" id="SSF81606">
    <property type="entry name" value="PP2C-like"/>
    <property type="match status" value="1"/>
</dbReference>
<protein>
    <recommendedName>
        <fullName evidence="5">PPM-type phosphatase domain-containing protein</fullName>
    </recommendedName>
</protein>
<name>A0A0X8FFH6_9LACT</name>
<organism evidence="2 3">
    <name type="scientific">Aerococcus urinae</name>
    <dbReference type="NCBI Taxonomy" id="1376"/>
    <lineage>
        <taxon>Bacteria</taxon>
        <taxon>Bacillati</taxon>
        <taxon>Bacillota</taxon>
        <taxon>Bacilli</taxon>
        <taxon>Lactobacillales</taxon>
        <taxon>Aerococcaceae</taxon>
        <taxon>Aerococcus</taxon>
    </lineage>
</organism>
<dbReference type="KEGG" id="aun:AWM73_06440"/>
<evidence type="ECO:0000313" key="4">
    <source>
        <dbReference type="Proteomes" id="UP001069145"/>
    </source>
</evidence>
<dbReference type="RefSeq" id="WP_060778608.1">
    <property type="nucleotide sequence ID" value="NZ_CAJHLF010000007.1"/>
</dbReference>
<dbReference type="OrthoDB" id="508128at2"/>
<evidence type="ECO:0000313" key="3">
    <source>
        <dbReference type="Proteomes" id="UP000594771"/>
    </source>
</evidence>
<keyword evidence="4" id="KW-1185">Reference proteome</keyword>
<evidence type="ECO:0000313" key="1">
    <source>
        <dbReference type="EMBL" id="MCY3053892.1"/>
    </source>
</evidence>
<dbReference type="Proteomes" id="UP000594771">
    <property type="component" value="Chromosome"/>
</dbReference>
<dbReference type="AlphaFoldDB" id="A0A0X8FFH6"/>
<dbReference type="GeneID" id="35767077"/>
<sequence>MVKVIKEFIQGKHPDQALCEDTYLISKDYVAVIDGVSSKSNFHYYGKTTGQLASQIIKEALGQLPKEALLEEILATINAAINKFYQDVTFDLDRGEYGLQAVMALYSRYLGEIFLVGDCQARVNGKNYYQPKLSDEVLSQMRSLVLAIESDQGADQTKDPGREVILPWIIQATCFANQDDTPYGYAVINGESIPVSLIQVIPVQAGDQVTLTSDGYPEIKEDFTATESYLEAILTKDPQLSRDFLSTKGLNPRYNSFDDRCYVEFIVT</sequence>